<dbReference type="AlphaFoldDB" id="A0A026X2A1"/>
<dbReference type="Proteomes" id="UP000053097">
    <property type="component" value="Unassembled WGS sequence"/>
</dbReference>
<accession>A0A026X2A1</accession>
<protein>
    <submittedName>
        <fullName evidence="1">Uncharacterized protein</fullName>
    </submittedName>
</protein>
<keyword evidence="2" id="KW-1185">Reference proteome</keyword>
<name>A0A026X2A1_OOCBI</name>
<proteinExistence type="predicted"/>
<sequence length="67" mass="7624">MSLTNEIKIVVVAACVLHNICIRYNDETEVSDSDHEHEDEDQDEGNVILEAAIIQLLRCNIFRNVVL</sequence>
<organism evidence="1 2">
    <name type="scientific">Ooceraea biroi</name>
    <name type="common">Clonal raider ant</name>
    <name type="synonym">Cerapachys biroi</name>
    <dbReference type="NCBI Taxonomy" id="2015173"/>
    <lineage>
        <taxon>Eukaryota</taxon>
        <taxon>Metazoa</taxon>
        <taxon>Ecdysozoa</taxon>
        <taxon>Arthropoda</taxon>
        <taxon>Hexapoda</taxon>
        <taxon>Insecta</taxon>
        <taxon>Pterygota</taxon>
        <taxon>Neoptera</taxon>
        <taxon>Endopterygota</taxon>
        <taxon>Hymenoptera</taxon>
        <taxon>Apocrita</taxon>
        <taxon>Aculeata</taxon>
        <taxon>Formicoidea</taxon>
        <taxon>Formicidae</taxon>
        <taxon>Dorylinae</taxon>
        <taxon>Ooceraea</taxon>
    </lineage>
</organism>
<dbReference type="EMBL" id="KK107026">
    <property type="protein sequence ID" value="EZA62188.1"/>
    <property type="molecule type" value="Genomic_DNA"/>
</dbReference>
<gene>
    <name evidence="1" type="ORF">X777_02814</name>
</gene>
<reference evidence="1 2" key="1">
    <citation type="journal article" date="2014" name="Curr. Biol.">
        <title>The genome of the clonal raider ant Cerapachys biroi.</title>
        <authorList>
            <person name="Oxley P.R."/>
            <person name="Ji L."/>
            <person name="Fetter-Pruneda I."/>
            <person name="McKenzie S.K."/>
            <person name="Li C."/>
            <person name="Hu H."/>
            <person name="Zhang G."/>
            <person name="Kronauer D.J."/>
        </authorList>
    </citation>
    <scope>NUCLEOTIDE SEQUENCE [LARGE SCALE GENOMIC DNA]</scope>
</reference>
<evidence type="ECO:0000313" key="2">
    <source>
        <dbReference type="Proteomes" id="UP000053097"/>
    </source>
</evidence>
<evidence type="ECO:0000313" key="1">
    <source>
        <dbReference type="EMBL" id="EZA62188.1"/>
    </source>
</evidence>